<dbReference type="OrthoDB" id="9815900at2"/>
<dbReference type="CDD" id="cd05804">
    <property type="entry name" value="StaR_like"/>
    <property type="match status" value="1"/>
</dbReference>
<organism evidence="5 6">
    <name type="scientific">Ruegeria marisrubri</name>
    <dbReference type="NCBI Taxonomy" id="1685379"/>
    <lineage>
        <taxon>Bacteria</taxon>
        <taxon>Pseudomonadati</taxon>
        <taxon>Pseudomonadota</taxon>
        <taxon>Alphaproteobacteria</taxon>
        <taxon>Rhodobacterales</taxon>
        <taxon>Roseobacteraceae</taxon>
        <taxon>Ruegeria</taxon>
    </lineage>
</organism>
<evidence type="ECO:0000313" key="6">
    <source>
        <dbReference type="Proteomes" id="UP000053791"/>
    </source>
</evidence>
<dbReference type="RefSeq" id="WP_068343369.1">
    <property type="nucleotide sequence ID" value="NZ_LQBQ01000001.1"/>
</dbReference>
<keyword evidence="3" id="KW-0677">Repeat</keyword>
<proteinExistence type="inferred from homology"/>
<comment type="similarity">
    <text evidence="1">Belongs to the TTC38 family.</text>
</comment>
<dbReference type="InterPro" id="IPR033891">
    <property type="entry name" value="TTC38"/>
</dbReference>
<accession>A0A101CY66</accession>
<dbReference type="InterPro" id="IPR011990">
    <property type="entry name" value="TPR-like_helical_dom_sf"/>
</dbReference>
<dbReference type="PANTHER" id="PTHR16263:SF4">
    <property type="entry name" value="TETRATRICOPEPTIDE REPEAT PROTEIN 38"/>
    <property type="match status" value="1"/>
</dbReference>
<evidence type="ECO:0000256" key="1">
    <source>
        <dbReference type="ARBA" id="ARBA00005857"/>
    </source>
</evidence>
<reference evidence="5 6" key="1">
    <citation type="submission" date="2015-12" db="EMBL/GenBank/DDBJ databases">
        <authorList>
            <person name="Shamseldin A."/>
            <person name="Moawad H."/>
            <person name="Abd El-Rahim W.M."/>
            <person name="Sadowsky M.J."/>
        </authorList>
    </citation>
    <scope>NUCLEOTIDE SEQUENCE [LARGE SCALE GENOMIC DNA]</scope>
    <source>
        <strain evidence="5 6">ZGT118</strain>
    </source>
</reference>
<dbReference type="STRING" id="1685379.AVO45_00695"/>
<name>A0A101CY66_9RHOB</name>
<gene>
    <name evidence="5" type="ORF">AVO45_00695</name>
</gene>
<evidence type="ECO:0000256" key="4">
    <source>
        <dbReference type="ARBA" id="ARBA00022803"/>
    </source>
</evidence>
<dbReference type="EMBL" id="LQBQ01000001">
    <property type="protein sequence ID" value="KUJ85547.1"/>
    <property type="molecule type" value="Genomic_DNA"/>
</dbReference>
<protein>
    <recommendedName>
        <fullName evidence="2">Tetratricopeptide repeat protein 38</fullName>
    </recommendedName>
</protein>
<evidence type="ECO:0000256" key="2">
    <source>
        <dbReference type="ARBA" id="ARBA00019992"/>
    </source>
</evidence>
<dbReference type="PANTHER" id="PTHR16263">
    <property type="entry name" value="TETRATRICOPEPTIDE REPEAT PROTEIN 38"/>
    <property type="match status" value="1"/>
</dbReference>
<dbReference type="Gene3D" id="1.25.40.10">
    <property type="entry name" value="Tetratricopeptide repeat domain"/>
    <property type="match status" value="1"/>
</dbReference>
<evidence type="ECO:0000256" key="3">
    <source>
        <dbReference type="ARBA" id="ARBA00022737"/>
    </source>
</evidence>
<dbReference type="AlphaFoldDB" id="A0A101CY66"/>
<dbReference type="SUPFAM" id="SSF48452">
    <property type="entry name" value="TPR-like"/>
    <property type="match status" value="1"/>
</dbReference>
<sequence length="456" mass="50384">MKQDVFGQMNSLTHADSIEAWNGVLLGFMAHAAVTPQHLGKVLELEPGFTLGHATKGLFMLLLGRRELYPVATEALAAADAAMAAHPASPRERHYVEALRLWLAGSPSLAVQEFEAVLRDHPQDTLAMKLSHAIRFVLGDSAGMRRSIERVMPAYEPDHPGRGYLLGCHAFALEETGAYEKAEIAGRQALWMVSDDAWGLHAVAHVHDMTGRAARGLEWFAGRESAWAHCNNFRYHVWWHKALMHLDLGQIDRVLDLYDTEIRKDKTDDYRDISNATSLLMRLELEGVDIGNRWEELADLSAARTEDGCLIFADLHYLLALIGDNRAEATTNLLRRIHRDASRADTEITCRMANPGVAAARGLEAFGEAQYGAAFDNLLAARNSMQLAGGSHAQRDVFERITIDAGIRAGRLEEVLRILDDRRARRSGGEDNYALARRALIDAARGGKGAQSVPAE</sequence>
<keyword evidence="4" id="KW-0802">TPR repeat</keyword>
<comment type="caution">
    <text evidence="5">The sequence shown here is derived from an EMBL/GenBank/DDBJ whole genome shotgun (WGS) entry which is preliminary data.</text>
</comment>
<keyword evidence="6" id="KW-1185">Reference proteome</keyword>
<dbReference type="Proteomes" id="UP000053791">
    <property type="component" value="Unassembled WGS sequence"/>
</dbReference>
<evidence type="ECO:0000313" key="5">
    <source>
        <dbReference type="EMBL" id="KUJ85547.1"/>
    </source>
</evidence>